<dbReference type="Pfam" id="PF06181">
    <property type="entry name" value="Urate_ox_N"/>
    <property type="match status" value="1"/>
</dbReference>
<feature type="transmembrane region" description="Helical" evidence="1">
    <location>
        <begin position="134"/>
        <end position="154"/>
    </location>
</feature>
<dbReference type="HOGENOM" id="CLU_115347_1_0_5"/>
<dbReference type="STRING" id="402881.Plav_3039"/>
<evidence type="ECO:0000256" key="1">
    <source>
        <dbReference type="SAM" id="Phobius"/>
    </source>
</evidence>
<reference evidence="3 4" key="1">
    <citation type="journal article" date="2011" name="Stand. Genomic Sci.">
        <title>Complete genome sequence of Parvibaculum lavamentivorans type strain (DS-1(T)).</title>
        <authorList>
            <person name="Schleheck D."/>
            <person name="Weiss M."/>
            <person name="Pitluck S."/>
            <person name="Bruce D."/>
            <person name="Land M.L."/>
            <person name="Han S."/>
            <person name="Saunders E."/>
            <person name="Tapia R."/>
            <person name="Detter C."/>
            <person name="Brettin T."/>
            <person name="Han J."/>
            <person name="Woyke T."/>
            <person name="Goodwin L."/>
            <person name="Pennacchio L."/>
            <person name="Nolan M."/>
            <person name="Cook A.M."/>
            <person name="Kjelleberg S."/>
            <person name="Thomas T."/>
        </authorList>
    </citation>
    <scope>NUCLEOTIDE SEQUENCE [LARGE SCALE GENOMIC DNA]</scope>
    <source>
        <strain evidence="4">DS-1 / DSM 13023 / NCIMB 13966</strain>
    </source>
</reference>
<accession>A7HXL3</accession>
<feature type="transmembrane region" description="Helical" evidence="1">
    <location>
        <begin position="41"/>
        <end position="65"/>
    </location>
</feature>
<evidence type="ECO:0000313" key="4">
    <source>
        <dbReference type="Proteomes" id="UP000006377"/>
    </source>
</evidence>
<proteinExistence type="predicted"/>
<protein>
    <recommendedName>
        <fullName evidence="2">Urate oxidase N-terminal domain-containing protein</fullName>
    </recommendedName>
</protein>
<keyword evidence="4" id="KW-1185">Reference proteome</keyword>
<keyword evidence="1" id="KW-1133">Transmembrane helix</keyword>
<gene>
    <name evidence="3" type="ordered locus">Plav_3039</name>
</gene>
<dbReference type="KEGG" id="pla:Plav_3039"/>
<keyword evidence="1" id="KW-0472">Membrane</keyword>
<dbReference type="InterPro" id="IPR010389">
    <property type="entry name" value="Urate_ox_N"/>
</dbReference>
<dbReference type="Proteomes" id="UP000006377">
    <property type="component" value="Chromosome"/>
</dbReference>
<dbReference type="AlphaFoldDB" id="A7HXL3"/>
<dbReference type="eggNOG" id="COG3748">
    <property type="taxonomic scope" value="Bacteria"/>
</dbReference>
<keyword evidence="1" id="KW-0812">Transmembrane</keyword>
<feature type="transmembrane region" description="Helical" evidence="1">
    <location>
        <begin position="12"/>
        <end position="29"/>
    </location>
</feature>
<organism evidence="3 4">
    <name type="scientific">Parvibaculum lavamentivorans (strain DS-1 / DSM 13023 / NCIMB 13966)</name>
    <dbReference type="NCBI Taxonomy" id="402881"/>
    <lineage>
        <taxon>Bacteria</taxon>
        <taxon>Pseudomonadati</taxon>
        <taxon>Pseudomonadota</taxon>
        <taxon>Alphaproteobacteria</taxon>
        <taxon>Hyphomicrobiales</taxon>
        <taxon>Parvibaculaceae</taxon>
        <taxon>Parvibaculum</taxon>
    </lineage>
</organism>
<dbReference type="EMBL" id="CP000774">
    <property type="protein sequence ID" value="ABS64646.1"/>
    <property type="molecule type" value="Genomic_DNA"/>
</dbReference>
<sequence>MASILTSLRNTVIAGFVLAAVLLLMYLNWNDWDGVSLGHAFWAFIFRWLHVISGVMWIGLLWYFNFVQIPNMPKIPDEQKPAIGKVIAPAALFWFRWGAMATIVTGIILAMMNGYLVSAYTLGAIEGFAVPKNIAIGIGMWLGTIMWFNVWFVIWPNQKIALGIVEAPAESKPAAARTAMLFSRTNTMLSIPMLFAMVSAQNIY</sequence>
<dbReference type="RefSeq" id="WP_012111967.1">
    <property type="nucleotide sequence ID" value="NC_009719.1"/>
</dbReference>
<name>A7HXL3_PARL1</name>
<feature type="transmembrane region" description="Helical" evidence="1">
    <location>
        <begin position="86"/>
        <end position="114"/>
    </location>
</feature>
<feature type="domain" description="Urate oxidase N-terminal" evidence="2">
    <location>
        <begin position="131"/>
        <end position="200"/>
    </location>
</feature>
<evidence type="ECO:0000259" key="2">
    <source>
        <dbReference type="Pfam" id="PF06181"/>
    </source>
</evidence>
<evidence type="ECO:0000313" key="3">
    <source>
        <dbReference type="EMBL" id="ABS64646.1"/>
    </source>
</evidence>
<dbReference type="OrthoDB" id="9787495at2"/>